<feature type="compositionally biased region" description="Low complexity" evidence="7">
    <location>
        <begin position="1546"/>
        <end position="1556"/>
    </location>
</feature>
<feature type="compositionally biased region" description="Polar residues" evidence="7">
    <location>
        <begin position="1620"/>
        <end position="1638"/>
    </location>
</feature>
<evidence type="ECO:0000256" key="5">
    <source>
        <dbReference type="ARBA" id="ARBA00023242"/>
    </source>
</evidence>
<dbReference type="InterPro" id="IPR012929">
    <property type="entry name" value="Nucleoprot-TPR/MLP1-2_dom"/>
</dbReference>
<feature type="coiled-coil region" evidence="6">
    <location>
        <begin position="151"/>
        <end position="220"/>
    </location>
</feature>
<dbReference type="GO" id="GO:0005643">
    <property type="term" value="C:nuclear pore"/>
    <property type="evidence" value="ECO:0007669"/>
    <property type="project" value="TreeGrafter"/>
</dbReference>
<feature type="compositionally biased region" description="Polar residues" evidence="7">
    <location>
        <begin position="1509"/>
        <end position="1536"/>
    </location>
</feature>
<feature type="region of interest" description="Disordered" evidence="7">
    <location>
        <begin position="1890"/>
        <end position="1911"/>
    </location>
</feature>
<dbReference type="GO" id="GO:0006406">
    <property type="term" value="P:mRNA export from nucleus"/>
    <property type="evidence" value="ECO:0007669"/>
    <property type="project" value="TreeGrafter"/>
</dbReference>
<gene>
    <name evidence="10" type="ORF">GSTENG00033628001</name>
</gene>
<proteinExistence type="inferred from homology"/>
<name>Q4RJ17_TETNG</name>
<dbReference type="Gene3D" id="1.10.287.1490">
    <property type="match status" value="1"/>
</dbReference>
<comment type="subcellular location">
    <subcellularLocation>
        <location evidence="1">Nucleus</location>
    </subcellularLocation>
</comment>
<dbReference type="InterPro" id="IPR057974">
    <property type="entry name" value="NUA/TPR/MLP1-2-like_dom"/>
</dbReference>
<evidence type="ECO:0000256" key="6">
    <source>
        <dbReference type="SAM" id="Coils"/>
    </source>
</evidence>
<evidence type="ECO:0000256" key="4">
    <source>
        <dbReference type="ARBA" id="ARBA00023054"/>
    </source>
</evidence>
<feature type="compositionally biased region" description="Polar residues" evidence="7">
    <location>
        <begin position="1428"/>
        <end position="1440"/>
    </location>
</feature>
<feature type="compositionally biased region" description="Low complexity" evidence="7">
    <location>
        <begin position="1407"/>
        <end position="1427"/>
    </location>
</feature>
<feature type="compositionally biased region" description="Polar residues" evidence="7">
    <location>
        <begin position="1750"/>
        <end position="1767"/>
    </location>
</feature>
<dbReference type="PANTHER" id="PTHR18898">
    <property type="entry name" value="NUCLEOPROTEIN TPR-RELATED"/>
    <property type="match status" value="1"/>
</dbReference>
<feature type="compositionally biased region" description="Acidic residues" evidence="7">
    <location>
        <begin position="1579"/>
        <end position="1590"/>
    </location>
</feature>
<dbReference type="OrthoDB" id="343070at2759"/>
<feature type="coiled-coil region" evidence="6">
    <location>
        <begin position="23"/>
        <end position="96"/>
    </location>
</feature>
<keyword evidence="4 6" id="KW-0175">Coiled coil</keyword>
<sequence length="2009" mass="226604">MEEKFKNELDANIKLYNLYKSAAEDSEAKSEELNRVVEELHKLLKDAGEANKVLEEKLQEMNCNSDKNVAELKERVQVLEKELDNANELLSSSKLRGPAGSSSVLTEEQLTNLSPTALTVSKIKPGMKLTELYSAFVESQEQLQLERLENKRRMQKSVAALSVQLEQAVKEVHRLQNEADEANKQSSFLERENKRCELQLSDLAQQVRVLLIELEEARGNHVVYEEELSSADVSNASEVISQHLVTFRSVEELQKQNQRLLVALRELSDAQEKEESEISRNKVGELEQSLLKAQAELESLREQRVQHVKMTEAIVKQRDTYRCLLAQAAAVSLPPQGIPSEEFSLTSTPRRSPAAVSTPGTPGVALVSMAREQTEALEAKAALQQLQEVFSAYKKERVENDKAMMEQNEKLQKQLSDLHFQNAKMSTQLEFVSKRYEMLQDNVEGYRKEIASLREKDQKMATAAQKHEQNIYTLNEDLRAAKEKLAIAEGQAQNLRKERDMLKLVESRLNQEKETILSQQQTQNLLLKNLQTIQASLEHTETETRQRLNNQLEKQEREISQLQKRLQHEMEQRHLLSRNQEIQLVDTKKQLETQVALHQKTKEMLNAAELELRNLKMQQSSKEPRHVLSSPSATRVRDQDREDLQCRLRLAENQADDLTENLKATTSKMEQYRAMVQSLEESLDREKEVTEQLQASIEARTKEAEKNYQNLEEKLMKVVIEKQELEEQNKRAQVSFDEQMDILRKNVSSAQENHKAALESLAVVEAQNQHLLRDIQEQTKLVTEAQNKYEQEMMLHAANVEAMQVAKAQALQAAELRRQLEEKVQRISAELVEAKVSAEEQEKILKDELSKIERSNEELQKQNGILHEQIQTMSTKMAEKLTQAVGDSAAKVSLIEEGKSQQQMLEVLRRFVRREKEIAESRFEIAQEETLRYRLRAENVERELKEVQDSMRSSKERMEVAVKTLAQHDDLMKKTETMNILIESNKLLREEKEKMEQQLEQAQSKLQKMESDILPLQQANSELSGKSGMLQAEKKILEDEIKRWKARTQHLVSQQKDSDPEEYKRLHTEREAHVKRIQLLTEENSKLKADIARANNVTTSLQGQIQSLRDNSNKMVEERNALKKELETKNHEVQEKVQTIMQVRKIGRRYKSQYDELKVQHDKMVLEAAAGPAQVEEARQASVQELQTLRDSLNQAEAKTRDLEGQLENLNGVVSERETELRNTQEQSSKLQTELNRLRQELQEKTSQEEGMRQQMSEKDEKTRKAILMAKQKISQLMGAKEQLLKENEELKNQREELDVRMSALKSQYEGRLSRQERELRDLRGQQERQEPRDEPPEAGPSKPQEQQRSTEQRQISLKTTPAADRGSASTSEPPTANIKPTPVVATASKQPVNPGNKPTPRASIRPMITPAPVVTPTPTATVMPTTQVESQEAMQSTESPPVEHVTVYGSTSGSVRSASPNVQTSLANPMLTVQQTQATAFVQPTQQQSVSHAEPANQEPPSAVVEATPNSQVEWPSTSSVFGTVSAAPGTSSMSKRPREEEDAAAAAAVVADTETSQEDPSRAPVSKKVRIIQRVDPEEEMLAEDSAEAEGVVPTDDSAEASQMDEYPAPEEGEDSRTAQNLVMDQEVSHSPSDTPDQLEHEVIVIVTDTESENEQEEGDEEEEEQEYVDDEEEEEEDEDGDEEEEEGDEEDAGEMEEGEENEESRDGNEAYEGDDTEVSFNIEIPFVVSQGADVTDPGTETEESLGASDSTQRPADSQTPSFNSGAVEGFSTEQPATNSGARMPQSPRRPTQQLPPRLNIHPASSSELGPPAQIQQHFFDEDDRMVPSTPTLVVPHRSDGLDQAIHPLFLATHEEESGGRSVPTTPLQVAAPGLGLKLSVFSEVAPSDSTEQASQSVPMVSTSTPGLPVPGAVNTGEEGDDSLLEPDADRFESLCCLSYSRVHLVFVQLQFLLSTDVLISGPLLRYQWTQWSLKGLSRSQASNLTKLTCPPPARSLPLALPVTLFN</sequence>
<feature type="compositionally biased region" description="Low complexity" evidence="7">
    <location>
        <begin position="1787"/>
        <end position="1800"/>
    </location>
</feature>
<evidence type="ECO:0000256" key="3">
    <source>
        <dbReference type="ARBA" id="ARBA00019789"/>
    </source>
</evidence>
<feature type="domain" description="Nucleoprotein TPR/MLP1-2" evidence="8">
    <location>
        <begin position="746"/>
        <end position="873"/>
    </location>
</feature>
<feature type="compositionally biased region" description="Polar residues" evidence="7">
    <location>
        <begin position="1890"/>
        <end position="1908"/>
    </location>
</feature>
<feature type="compositionally biased region" description="Polar residues" evidence="7">
    <location>
        <begin position="1344"/>
        <end position="1360"/>
    </location>
</feature>
<dbReference type="GO" id="GO:1901673">
    <property type="term" value="P:regulation of mitotic spindle assembly"/>
    <property type="evidence" value="ECO:0007669"/>
    <property type="project" value="TreeGrafter"/>
</dbReference>
<feature type="compositionally biased region" description="Acidic residues" evidence="7">
    <location>
        <begin position="1652"/>
        <end position="1720"/>
    </location>
</feature>
<feature type="coiled-coil region" evidence="6">
    <location>
        <begin position="250"/>
        <end position="310"/>
    </location>
</feature>
<dbReference type="GO" id="GO:0006606">
    <property type="term" value="P:protein import into nucleus"/>
    <property type="evidence" value="ECO:0007669"/>
    <property type="project" value="InterPro"/>
</dbReference>
<comment type="similarity">
    <text evidence="2">Belongs to the TPR family.</text>
</comment>
<evidence type="ECO:0000259" key="8">
    <source>
        <dbReference type="Pfam" id="PF07926"/>
    </source>
</evidence>
<feature type="compositionally biased region" description="Basic and acidic residues" evidence="7">
    <location>
        <begin position="1312"/>
        <end position="1336"/>
    </location>
</feature>
<feature type="coiled-coil region" evidence="6">
    <location>
        <begin position="909"/>
        <end position="1143"/>
    </location>
</feature>
<feature type="coiled-coil region" evidence="6">
    <location>
        <begin position="768"/>
        <end position="869"/>
    </location>
</feature>
<dbReference type="PANTHER" id="PTHR18898:SF4">
    <property type="entry name" value="NUCLEOPROTEIN TPR"/>
    <property type="match status" value="1"/>
</dbReference>
<feature type="region of interest" description="Disordered" evidence="7">
    <location>
        <begin position="1308"/>
        <end position="1462"/>
    </location>
</feature>
<feature type="coiled-coil region" evidence="6">
    <location>
        <begin position="369"/>
        <end position="396"/>
    </location>
</feature>
<accession>Q4RJ17</accession>
<feature type="domain" description="NUA/TPR/MLP1-2-like" evidence="9">
    <location>
        <begin position="178"/>
        <end position="275"/>
    </location>
</feature>
<evidence type="ECO:0000256" key="7">
    <source>
        <dbReference type="SAM" id="MobiDB-lite"/>
    </source>
</evidence>
<dbReference type="Pfam" id="PF07926">
    <property type="entry name" value="TPR_MLP1_2"/>
    <property type="match status" value="1"/>
</dbReference>
<dbReference type="GO" id="GO:0017056">
    <property type="term" value="F:structural constituent of nuclear pore"/>
    <property type="evidence" value="ECO:0007669"/>
    <property type="project" value="TreeGrafter"/>
</dbReference>
<feature type="region of interest" description="Disordered" evidence="7">
    <location>
        <begin position="618"/>
        <end position="640"/>
    </location>
</feature>
<feature type="region of interest" description="Disordered" evidence="7">
    <location>
        <begin position="1242"/>
        <end position="1263"/>
    </location>
</feature>
<evidence type="ECO:0000256" key="1">
    <source>
        <dbReference type="ARBA" id="ARBA00004123"/>
    </source>
</evidence>
<evidence type="ECO:0000256" key="2">
    <source>
        <dbReference type="ARBA" id="ARBA00005274"/>
    </source>
</evidence>
<evidence type="ECO:0000259" key="9">
    <source>
        <dbReference type="Pfam" id="PF25785"/>
    </source>
</evidence>
<keyword evidence="5" id="KW-0539">Nucleus</keyword>
<feature type="compositionally biased region" description="Polar residues" evidence="7">
    <location>
        <begin position="1774"/>
        <end position="1783"/>
    </location>
</feature>
<organism evidence="10">
    <name type="scientific">Tetraodon nigroviridis</name>
    <name type="common">Spotted green pufferfish</name>
    <name type="synonym">Chelonodon nigroviridis</name>
    <dbReference type="NCBI Taxonomy" id="99883"/>
    <lineage>
        <taxon>Eukaryota</taxon>
        <taxon>Metazoa</taxon>
        <taxon>Chordata</taxon>
        <taxon>Craniata</taxon>
        <taxon>Vertebrata</taxon>
        <taxon>Euteleostomi</taxon>
        <taxon>Actinopterygii</taxon>
        <taxon>Neopterygii</taxon>
        <taxon>Teleostei</taxon>
        <taxon>Neoteleostei</taxon>
        <taxon>Acanthomorphata</taxon>
        <taxon>Eupercaria</taxon>
        <taxon>Tetraodontiformes</taxon>
        <taxon>Tetradontoidea</taxon>
        <taxon>Tetraodontidae</taxon>
        <taxon>Tetraodon</taxon>
    </lineage>
</organism>
<dbReference type="KEGG" id="tng:GSTEN00033628G001"/>
<dbReference type="Pfam" id="PF25785">
    <property type="entry name" value="TPR"/>
    <property type="match status" value="1"/>
</dbReference>
<evidence type="ECO:0000313" key="10">
    <source>
        <dbReference type="EMBL" id="CAG11615.1"/>
    </source>
</evidence>
<feature type="compositionally biased region" description="Polar residues" evidence="7">
    <location>
        <begin position="1449"/>
        <end position="1462"/>
    </location>
</feature>
<reference evidence="10" key="2">
    <citation type="submission" date="2004-02" db="EMBL/GenBank/DDBJ databases">
        <authorList>
            <consortium name="Genoscope"/>
            <consortium name="Whitehead Institute Centre for Genome Research"/>
        </authorList>
    </citation>
    <scope>NUCLEOTIDE SEQUENCE</scope>
</reference>
<reference evidence="10" key="1">
    <citation type="journal article" date="2004" name="Nature">
        <title>Genome duplication in the teleost fish Tetraodon nigroviridis reveals the early vertebrate proto-karyotype.</title>
        <authorList>
            <person name="Jaillon O."/>
            <person name="Aury J.-M."/>
            <person name="Brunet F."/>
            <person name="Petit J.-L."/>
            <person name="Stange-Thomann N."/>
            <person name="Mauceli E."/>
            <person name="Bouneau L."/>
            <person name="Fischer C."/>
            <person name="Ozouf-Costaz C."/>
            <person name="Bernot A."/>
            <person name="Nicaud S."/>
            <person name="Jaffe D."/>
            <person name="Fisher S."/>
            <person name="Lutfalla G."/>
            <person name="Dossat C."/>
            <person name="Segurens B."/>
            <person name="Dasilva C."/>
            <person name="Salanoubat M."/>
            <person name="Levy M."/>
            <person name="Boudet N."/>
            <person name="Castellano S."/>
            <person name="Anthouard V."/>
            <person name="Jubin C."/>
            <person name="Castelli V."/>
            <person name="Katinka M."/>
            <person name="Vacherie B."/>
            <person name="Biemont C."/>
            <person name="Skalli Z."/>
            <person name="Cattolico L."/>
            <person name="Poulain J."/>
            <person name="De Berardinis V."/>
            <person name="Cruaud C."/>
            <person name="Duprat S."/>
            <person name="Brottier P."/>
            <person name="Coutanceau J.-P."/>
            <person name="Gouzy J."/>
            <person name="Parra G."/>
            <person name="Lardier G."/>
            <person name="Chapple C."/>
            <person name="McKernan K.J."/>
            <person name="McEwan P."/>
            <person name="Bosak S."/>
            <person name="Kellis M."/>
            <person name="Volff J.-N."/>
            <person name="Guigo R."/>
            <person name="Zody M.C."/>
            <person name="Mesirov J."/>
            <person name="Lindblad-Toh K."/>
            <person name="Birren B."/>
            <person name="Nusbaum C."/>
            <person name="Kahn D."/>
            <person name="Robinson-Rechavi M."/>
            <person name="Laudet V."/>
            <person name="Schachter V."/>
            <person name="Quetier F."/>
            <person name="Saurin W."/>
            <person name="Scarpelli C."/>
            <person name="Wincker P."/>
            <person name="Lander E.S."/>
            <person name="Weissenbach J."/>
            <person name="Roest Crollius H."/>
        </authorList>
    </citation>
    <scope>NUCLEOTIDE SEQUENCE [LARGE SCALE GENOMIC DNA]</scope>
</reference>
<dbReference type="EMBL" id="CAAE01015039">
    <property type="protein sequence ID" value="CAG11615.1"/>
    <property type="molecule type" value="Genomic_DNA"/>
</dbReference>
<feature type="region of interest" description="Disordered" evidence="7">
    <location>
        <begin position="1483"/>
        <end position="1813"/>
    </location>
</feature>
<protein>
    <recommendedName>
        <fullName evidence="3">Nucleoprotein TPR</fullName>
    </recommendedName>
</protein>